<dbReference type="OrthoDB" id="5376498at2759"/>
<proteinExistence type="predicted"/>
<feature type="region of interest" description="Disordered" evidence="1">
    <location>
        <begin position="94"/>
        <end position="124"/>
    </location>
</feature>
<evidence type="ECO:0000313" key="2">
    <source>
        <dbReference type="EMBL" id="TKA31674.1"/>
    </source>
</evidence>
<keyword evidence="3" id="KW-1185">Reference proteome</keyword>
<feature type="compositionally biased region" description="Low complexity" evidence="1">
    <location>
        <begin position="94"/>
        <end position="113"/>
    </location>
</feature>
<reference evidence="2 3" key="1">
    <citation type="submission" date="2017-03" db="EMBL/GenBank/DDBJ databases">
        <title>Genomes of endolithic fungi from Antarctica.</title>
        <authorList>
            <person name="Coleine C."/>
            <person name="Masonjones S."/>
            <person name="Stajich J.E."/>
        </authorList>
    </citation>
    <scope>NUCLEOTIDE SEQUENCE [LARGE SCALE GENOMIC DNA]</scope>
    <source>
        <strain evidence="2 3">CCFEE 6315</strain>
    </source>
</reference>
<evidence type="ECO:0000313" key="3">
    <source>
        <dbReference type="Proteomes" id="UP000308549"/>
    </source>
</evidence>
<sequence length="207" mass="22388">MTPAIPLHSRTWTLRFKNQRSTVLLHVDPLQQLSSVRAELLIALQQTHPDGMLHGQRLPDTDEDILLARPADIHDLTLGWDPLARDEALENALAEESNSTGKGKGKAGASGKAKSAKDKLSDCPQGAGLRDGGVVAFKFKSQAAAERDEGIEVDEHDGLDNDMLVSAPDKERWDVVVPTMEETYGDGEAGMGNLEDDIDVPMPTNAT</sequence>
<feature type="region of interest" description="Disordered" evidence="1">
    <location>
        <begin position="183"/>
        <end position="207"/>
    </location>
</feature>
<name>A0A4U0U983_9PEZI</name>
<gene>
    <name evidence="2" type="ORF">B0A50_01752</name>
</gene>
<evidence type="ECO:0000256" key="1">
    <source>
        <dbReference type="SAM" id="MobiDB-lite"/>
    </source>
</evidence>
<dbReference type="AlphaFoldDB" id="A0A4U0U983"/>
<comment type="caution">
    <text evidence="2">The sequence shown here is derived from an EMBL/GenBank/DDBJ whole genome shotgun (WGS) entry which is preliminary data.</text>
</comment>
<organism evidence="2 3">
    <name type="scientific">Salinomyces thailandicus</name>
    <dbReference type="NCBI Taxonomy" id="706561"/>
    <lineage>
        <taxon>Eukaryota</taxon>
        <taxon>Fungi</taxon>
        <taxon>Dikarya</taxon>
        <taxon>Ascomycota</taxon>
        <taxon>Pezizomycotina</taxon>
        <taxon>Dothideomycetes</taxon>
        <taxon>Dothideomycetidae</taxon>
        <taxon>Mycosphaerellales</taxon>
        <taxon>Teratosphaeriaceae</taxon>
        <taxon>Salinomyces</taxon>
    </lineage>
</organism>
<accession>A0A4U0U983</accession>
<dbReference type="Proteomes" id="UP000308549">
    <property type="component" value="Unassembled WGS sequence"/>
</dbReference>
<protein>
    <submittedName>
        <fullName evidence="2">Uncharacterized protein</fullName>
    </submittedName>
</protein>
<dbReference type="EMBL" id="NAJL01000007">
    <property type="protein sequence ID" value="TKA31674.1"/>
    <property type="molecule type" value="Genomic_DNA"/>
</dbReference>
<feature type="region of interest" description="Disordered" evidence="1">
    <location>
        <begin position="155"/>
        <end position="174"/>
    </location>
</feature>